<dbReference type="GO" id="GO:0042302">
    <property type="term" value="F:structural constituent of cuticle"/>
    <property type="evidence" value="ECO:0007669"/>
    <property type="project" value="InterPro"/>
</dbReference>
<evidence type="ECO:0000313" key="4">
    <source>
        <dbReference type="Proteomes" id="UP000075920"/>
    </source>
</evidence>
<dbReference type="VEuPathDB" id="VectorBase:AMIN006284"/>
<keyword evidence="4" id="KW-1185">Reference proteome</keyword>
<dbReference type="InterPro" id="IPR033778">
    <property type="entry name" value="CPCFC"/>
</dbReference>
<feature type="signal peptide" evidence="1">
    <location>
        <begin position="1"/>
        <end position="17"/>
    </location>
</feature>
<feature type="domain" description="Cuticle protein CPCFC" evidence="2">
    <location>
        <begin position="115"/>
        <end position="131"/>
    </location>
</feature>
<sequence>MFSKVIAVLAFAAVVAAKPQHQQAAQYPAGVDPSRCPSYPNCDNAALHSPNPYNNHAANHWNPNWNAQPSWNPAPVPAPAPAPYYHGAPHSYQALTGPSHNYLGAPAPTAGGDRYPAGVNPQSCPNYPYCDNTVQAGVHQAAPLPGFTARQYPAGIAVLAFAAVVAAKPQHQQAAQYPAGVDPSRCPSYPNCDNAALHSPNPYNNHAANHWNPNWNAQPSWNPAPVPAPAPAPYYHGAPHSYQALTGPSHNYLGAPAPTAGGDRYPAGVNPQSCPNYPYCDNTVQAGVHQAAPLPGFTARQYPAGVSPHTCPNFPYC</sequence>
<name>A0A182W7G2_9DIPT</name>
<evidence type="ECO:0000313" key="3">
    <source>
        <dbReference type="EnsemblMetazoa" id="AMIN006284-PA"/>
    </source>
</evidence>
<evidence type="ECO:0000259" key="2">
    <source>
        <dbReference type="Pfam" id="PF17223"/>
    </source>
</evidence>
<dbReference type="Pfam" id="PF17223">
    <property type="entry name" value="CPCFC"/>
    <property type="match status" value="5"/>
</dbReference>
<organism evidence="3 4">
    <name type="scientific">Anopheles minimus</name>
    <dbReference type="NCBI Taxonomy" id="112268"/>
    <lineage>
        <taxon>Eukaryota</taxon>
        <taxon>Metazoa</taxon>
        <taxon>Ecdysozoa</taxon>
        <taxon>Arthropoda</taxon>
        <taxon>Hexapoda</taxon>
        <taxon>Insecta</taxon>
        <taxon>Pterygota</taxon>
        <taxon>Neoptera</taxon>
        <taxon>Endopterygota</taxon>
        <taxon>Diptera</taxon>
        <taxon>Nematocera</taxon>
        <taxon>Culicoidea</taxon>
        <taxon>Culicidae</taxon>
        <taxon>Anophelinae</taxon>
        <taxon>Anopheles</taxon>
    </lineage>
</organism>
<feature type="domain" description="Cuticle protein CPCFC" evidence="2">
    <location>
        <begin position="265"/>
        <end position="281"/>
    </location>
</feature>
<feature type="domain" description="Cuticle protein CPCFC" evidence="2">
    <location>
        <begin position="177"/>
        <end position="193"/>
    </location>
</feature>
<dbReference type="EnsemblMetazoa" id="AMIN006284-RA">
    <property type="protein sequence ID" value="AMIN006284-PA"/>
    <property type="gene ID" value="AMIN006284"/>
</dbReference>
<keyword evidence="1" id="KW-0732">Signal</keyword>
<dbReference type="Proteomes" id="UP000075920">
    <property type="component" value="Unassembled WGS sequence"/>
</dbReference>
<dbReference type="STRING" id="112268.A0A182W7G2"/>
<dbReference type="AlphaFoldDB" id="A0A182W7G2"/>
<feature type="domain" description="Cuticle protein CPCFC" evidence="2">
    <location>
        <begin position="27"/>
        <end position="43"/>
    </location>
</feature>
<accession>A0A182W7G2</accession>
<feature type="domain" description="Cuticle protein CPCFC" evidence="2">
    <location>
        <begin position="302"/>
        <end position="317"/>
    </location>
</feature>
<reference evidence="4" key="1">
    <citation type="submission" date="2013-03" db="EMBL/GenBank/DDBJ databases">
        <title>The Genome Sequence of Anopheles minimus MINIMUS1.</title>
        <authorList>
            <consortium name="The Broad Institute Genomics Platform"/>
            <person name="Neafsey D.E."/>
            <person name="Walton C."/>
            <person name="Walker B."/>
            <person name="Young S.K."/>
            <person name="Zeng Q."/>
            <person name="Gargeya S."/>
            <person name="Fitzgerald M."/>
            <person name="Haas B."/>
            <person name="Abouelleil A."/>
            <person name="Allen A.W."/>
            <person name="Alvarado L."/>
            <person name="Arachchi H.M."/>
            <person name="Berlin A.M."/>
            <person name="Chapman S.B."/>
            <person name="Gainer-Dewar J."/>
            <person name="Goldberg J."/>
            <person name="Griggs A."/>
            <person name="Gujja S."/>
            <person name="Hansen M."/>
            <person name="Howarth C."/>
            <person name="Imamovic A."/>
            <person name="Ireland A."/>
            <person name="Larimer J."/>
            <person name="McCowan C."/>
            <person name="Murphy C."/>
            <person name="Pearson M."/>
            <person name="Poon T.W."/>
            <person name="Priest M."/>
            <person name="Roberts A."/>
            <person name="Saif S."/>
            <person name="Shea T."/>
            <person name="Sisk P."/>
            <person name="Sykes S."/>
            <person name="Wortman J."/>
            <person name="Nusbaum C."/>
            <person name="Birren B."/>
        </authorList>
    </citation>
    <scope>NUCLEOTIDE SEQUENCE [LARGE SCALE GENOMIC DNA]</scope>
    <source>
        <strain evidence="4">MINIMUS1</strain>
    </source>
</reference>
<evidence type="ECO:0000256" key="1">
    <source>
        <dbReference type="SAM" id="SignalP"/>
    </source>
</evidence>
<proteinExistence type="predicted"/>
<reference evidence="3" key="2">
    <citation type="submission" date="2020-05" db="UniProtKB">
        <authorList>
            <consortium name="EnsemblMetazoa"/>
        </authorList>
    </citation>
    <scope>IDENTIFICATION</scope>
    <source>
        <strain evidence="3">MINIMUS1</strain>
    </source>
</reference>
<protein>
    <recommendedName>
        <fullName evidence="2">Cuticle protein CPCFC domain-containing protein</fullName>
    </recommendedName>
</protein>
<feature type="chain" id="PRO_5008140888" description="Cuticle protein CPCFC domain-containing protein" evidence="1">
    <location>
        <begin position="18"/>
        <end position="317"/>
    </location>
</feature>